<organism evidence="2 3">
    <name type="scientific">Thalassiosira oceanica</name>
    <name type="common">Marine diatom</name>
    <dbReference type="NCBI Taxonomy" id="159749"/>
    <lineage>
        <taxon>Eukaryota</taxon>
        <taxon>Sar</taxon>
        <taxon>Stramenopiles</taxon>
        <taxon>Ochrophyta</taxon>
        <taxon>Bacillariophyta</taxon>
        <taxon>Coscinodiscophyceae</taxon>
        <taxon>Thalassiosirophycidae</taxon>
        <taxon>Thalassiosirales</taxon>
        <taxon>Thalassiosiraceae</taxon>
        <taxon>Thalassiosira</taxon>
    </lineage>
</organism>
<feature type="compositionally biased region" description="Basic residues" evidence="1">
    <location>
        <begin position="1"/>
        <end position="15"/>
    </location>
</feature>
<keyword evidence="3" id="KW-1185">Reference proteome</keyword>
<comment type="caution">
    <text evidence="2">The sequence shown here is derived from an EMBL/GenBank/DDBJ whole genome shotgun (WGS) entry which is preliminary data.</text>
</comment>
<accession>K0T2I2</accession>
<dbReference type="Proteomes" id="UP000266841">
    <property type="component" value="Unassembled WGS sequence"/>
</dbReference>
<evidence type="ECO:0000313" key="3">
    <source>
        <dbReference type="Proteomes" id="UP000266841"/>
    </source>
</evidence>
<protein>
    <submittedName>
        <fullName evidence="2">Uncharacterized protein</fullName>
    </submittedName>
</protein>
<dbReference type="AlphaFoldDB" id="K0T2I2"/>
<feature type="region of interest" description="Disordered" evidence="1">
    <location>
        <begin position="1"/>
        <end position="20"/>
    </location>
</feature>
<sequence length="114" mass="12681">WSSLASRRRRSHSSHRTTCGTRFRYQKNNQNGGRVPDYPEFCFVDIAMAIADTARRLGQGDEDPLAVYHKASEIIAAAGVGCDVDNSRVVVDASVEIDDDEDVEVDDDVTPLFY</sequence>
<dbReference type="EMBL" id="AGNL01017060">
    <property type="protein sequence ID" value="EJK64627.1"/>
    <property type="molecule type" value="Genomic_DNA"/>
</dbReference>
<evidence type="ECO:0000313" key="2">
    <source>
        <dbReference type="EMBL" id="EJK64627.1"/>
    </source>
</evidence>
<reference evidence="2 3" key="1">
    <citation type="journal article" date="2012" name="Genome Biol.">
        <title>Genome and low-iron response of an oceanic diatom adapted to chronic iron limitation.</title>
        <authorList>
            <person name="Lommer M."/>
            <person name="Specht M."/>
            <person name="Roy A.S."/>
            <person name="Kraemer L."/>
            <person name="Andreson R."/>
            <person name="Gutowska M.A."/>
            <person name="Wolf J."/>
            <person name="Bergner S.V."/>
            <person name="Schilhabel M.B."/>
            <person name="Klostermeier U.C."/>
            <person name="Beiko R.G."/>
            <person name="Rosenstiel P."/>
            <person name="Hippler M."/>
            <person name="Laroche J."/>
        </authorList>
    </citation>
    <scope>NUCLEOTIDE SEQUENCE [LARGE SCALE GENOMIC DNA]</scope>
    <source>
        <strain evidence="2 3">CCMP1005</strain>
    </source>
</reference>
<name>K0T2I2_THAOC</name>
<gene>
    <name evidence="2" type="ORF">THAOC_14620</name>
</gene>
<feature type="non-terminal residue" evidence="2">
    <location>
        <position position="1"/>
    </location>
</feature>
<evidence type="ECO:0000256" key="1">
    <source>
        <dbReference type="SAM" id="MobiDB-lite"/>
    </source>
</evidence>
<proteinExistence type="predicted"/>